<dbReference type="PROSITE" id="PS00108">
    <property type="entry name" value="PROTEIN_KINASE_ST"/>
    <property type="match status" value="1"/>
</dbReference>
<evidence type="ECO:0000259" key="16">
    <source>
        <dbReference type="PROSITE" id="PS50011"/>
    </source>
</evidence>
<dbReference type="Gene3D" id="3.30.430.20">
    <property type="entry name" value="Gnk2 domain, C-X8-C-X2-C motif"/>
    <property type="match status" value="2"/>
</dbReference>
<dbReference type="GO" id="GO:0005886">
    <property type="term" value="C:plasma membrane"/>
    <property type="evidence" value="ECO:0007669"/>
    <property type="project" value="TreeGrafter"/>
</dbReference>
<feature type="binding site" evidence="14">
    <location>
        <position position="334"/>
    </location>
    <ligand>
        <name>ATP</name>
        <dbReference type="ChEBI" id="CHEBI:30616"/>
    </ligand>
</feature>
<evidence type="ECO:0000256" key="9">
    <source>
        <dbReference type="ARBA" id="ARBA00022840"/>
    </source>
</evidence>
<keyword evidence="7 14" id="KW-0547">Nucleotide-binding</keyword>
<evidence type="ECO:0000256" key="11">
    <source>
        <dbReference type="ARBA" id="ARBA00023136"/>
    </source>
</evidence>
<comment type="subcellular location">
    <subcellularLocation>
        <location evidence="1">Membrane</location>
        <topology evidence="1">Single-pass membrane protein</topology>
    </subcellularLocation>
</comment>
<sequence length="582" mass="65667">MKKHLHISSQILLFFYILFIFLNSTNGVEDYTFLKNNCSGDDNHVSDINIDFLLSNLTSKSATTKFFNFTTGETSNKIYGLFLCHSLYIDQVCQDCVTNAALNIRQLCPSSTDATIWYSSCMLRYSNRDIFSVNDVSVYYNILHGPKKFSQYNQRLFDTFNSLISRATTENSSSTSHMIKIYVNADLVASCYVDCTPDISQSECNQCLQTALGRLEFDGSQLGEVLQRSCRLSYVLSVSGSDSQGKVHYIAVGAISAIAIASLLKNIYVYLQSRKIIANPTRLDELESMEHLRFAFTAIKQVTGNFSEAYTLGRGGFGVVYLGTLPDGKAVAVKRLSNATSQGIKEFKTEACLTARLQHRNLVKLFGFCLEKHEMLLVYEFLPNKSLDRLLFDPQRRAYLKWETRYKIIVGLARGLSYLHEDSQPIIIHRDLKPSNILLDEDMNPKIADFGIAKPFKVDQTQGNTRRIAGTPGYMAPEYATTGRISVKTDIFSFGMIVLEMLSGLRNNGSYPDIQGDDLVNYAWRLWNKGNHLKLVDSALQGNYSRCEVERCIHIGLLCVQRDLAKRPDISFVLMMLKLEEG</sequence>
<dbReference type="Gene3D" id="1.10.510.10">
    <property type="entry name" value="Transferase(Phosphotransferase) domain 1"/>
    <property type="match status" value="1"/>
</dbReference>
<keyword evidence="11" id="KW-0472">Membrane</keyword>
<dbReference type="CDD" id="cd23509">
    <property type="entry name" value="Gnk2-like"/>
    <property type="match status" value="2"/>
</dbReference>
<dbReference type="PANTHER" id="PTHR27002">
    <property type="entry name" value="RECEPTOR-LIKE SERINE/THREONINE-PROTEIN KINASE SD1-8"/>
    <property type="match status" value="1"/>
</dbReference>
<keyword evidence="4" id="KW-0812">Transmembrane</keyword>
<dbReference type="FunFam" id="3.30.200.20:FF:000039">
    <property type="entry name" value="receptor-like protein kinase FERONIA"/>
    <property type="match status" value="1"/>
</dbReference>
<comment type="caution">
    <text evidence="18">The sequence shown here is derived from an EMBL/GenBank/DDBJ whole genome shotgun (WGS) entry which is preliminary data.</text>
</comment>
<evidence type="ECO:0000259" key="17">
    <source>
        <dbReference type="PROSITE" id="PS51473"/>
    </source>
</evidence>
<dbReference type="InterPro" id="IPR038408">
    <property type="entry name" value="GNK2_sf"/>
</dbReference>
<dbReference type="InterPro" id="IPR000719">
    <property type="entry name" value="Prot_kinase_dom"/>
</dbReference>
<accession>A0AAW1KBB0</accession>
<evidence type="ECO:0000313" key="19">
    <source>
        <dbReference type="Proteomes" id="UP001443914"/>
    </source>
</evidence>
<feature type="domain" description="Protein kinase" evidence="16">
    <location>
        <begin position="306"/>
        <end position="579"/>
    </location>
</feature>
<organism evidence="18 19">
    <name type="scientific">Saponaria officinalis</name>
    <name type="common">Common soapwort</name>
    <name type="synonym">Lychnis saponaria</name>
    <dbReference type="NCBI Taxonomy" id="3572"/>
    <lineage>
        <taxon>Eukaryota</taxon>
        <taxon>Viridiplantae</taxon>
        <taxon>Streptophyta</taxon>
        <taxon>Embryophyta</taxon>
        <taxon>Tracheophyta</taxon>
        <taxon>Spermatophyta</taxon>
        <taxon>Magnoliopsida</taxon>
        <taxon>eudicotyledons</taxon>
        <taxon>Gunneridae</taxon>
        <taxon>Pentapetalae</taxon>
        <taxon>Caryophyllales</taxon>
        <taxon>Caryophyllaceae</taxon>
        <taxon>Caryophylleae</taxon>
        <taxon>Saponaria</taxon>
    </lineage>
</organism>
<dbReference type="Gene3D" id="3.30.200.20">
    <property type="entry name" value="Phosphorylase Kinase, domain 1"/>
    <property type="match status" value="1"/>
</dbReference>
<dbReference type="Proteomes" id="UP001443914">
    <property type="component" value="Unassembled WGS sequence"/>
</dbReference>
<evidence type="ECO:0000256" key="2">
    <source>
        <dbReference type="ARBA" id="ARBA00022527"/>
    </source>
</evidence>
<keyword evidence="13" id="KW-0325">Glycoprotein</keyword>
<dbReference type="GO" id="GO:0004674">
    <property type="term" value="F:protein serine/threonine kinase activity"/>
    <property type="evidence" value="ECO:0007669"/>
    <property type="project" value="UniProtKB-KW"/>
</dbReference>
<name>A0AAW1KBB0_SAPOF</name>
<evidence type="ECO:0000256" key="7">
    <source>
        <dbReference type="ARBA" id="ARBA00022741"/>
    </source>
</evidence>
<protein>
    <submittedName>
        <fullName evidence="18">Uncharacterized protein</fullName>
    </submittedName>
</protein>
<keyword evidence="9 14" id="KW-0067">ATP-binding</keyword>
<keyword evidence="12" id="KW-0675">Receptor</keyword>
<dbReference type="SUPFAM" id="SSF56112">
    <property type="entry name" value="Protein kinase-like (PK-like)"/>
    <property type="match status" value="1"/>
</dbReference>
<feature type="signal peptide" evidence="15">
    <location>
        <begin position="1"/>
        <end position="27"/>
    </location>
</feature>
<proteinExistence type="predicted"/>
<dbReference type="InterPro" id="IPR017441">
    <property type="entry name" value="Protein_kinase_ATP_BS"/>
</dbReference>
<evidence type="ECO:0000256" key="13">
    <source>
        <dbReference type="ARBA" id="ARBA00023180"/>
    </source>
</evidence>
<dbReference type="EMBL" id="JBDFQZ010000006">
    <property type="protein sequence ID" value="KAK9714884.1"/>
    <property type="molecule type" value="Genomic_DNA"/>
</dbReference>
<dbReference type="SMART" id="SM00220">
    <property type="entry name" value="S_TKc"/>
    <property type="match status" value="1"/>
</dbReference>
<evidence type="ECO:0000256" key="14">
    <source>
        <dbReference type="PROSITE-ProRule" id="PRU10141"/>
    </source>
</evidence>
<dbReference type="InterPro" id="IPR011009">
    <property type="entry name" value="Kinase-like_dom_sf"/>
</dbReference>
<evidence type="ECO:0000256" key="4">
    <source>
        <dbReference type="ARBA" id="ARBA00022692"/>
    </source>
</evidence>
<evidence type="ECO:0000256" key="1">
    <source>
        <dbReference type="ARBA" id="ARBA00004167"/>
    </source>
</evidence>
<dbReference type="GO" id="GO:0006950">
    <property type="term" value="P:response to stress"/>
    <property type="evidence" value="ECO:0007669"/>
    <property type="project" value="UniProtKB-ARBA"/>
</dbReference>
<feature type="domain" description="Gnk2-homologous" evidence="17">
    <location>
        <begin position="28"/>
        <end position="130"/>
    </location>
</feature>
<dbReference type="InterPro" id="IPR002902">
    <property type="entry name" value="GNK2"/>
</dbReference>
<evidence type="ECO:0000256" key="6">
    <source>
        <dbReference type="ARBA" id="ARBA00022737"/>
    </source>
</evidence>
<dbReference type="InterPro" id="IPR008271">
    <property type="entry name" value="Ser/Thr_kinase_AS"/>
</dbReference>
<feature type="domain" description="Gnk2-homologous" evidence="17">
    <location>
        <begin position="134"/>
        <end position="239"/>
    </location>
</feature>
<evidence type="ECO:0000256" key="12">
    <source>
        <dbReference type="ARBA" id="ARBA00023170"/>
    </source>
</evidence>
<dbReference type="PROSITE" id="PS51473">
    <property type="entry name" value="GNK2"/>
    <property type="match status" value="2"/>
</dbReference>
<dbReference type="CDD" id="cd14066">
    <property type="entry name" value="STKc_IRAK"/>
    <property type="match status" value="1"/>
</dbReference>
<keyword evidence="10" id="KW-1133">Transmembrane helix</keyword>
<keyword evidence="5 15" id="KW-0732">Signal</keyword>
<keyword evidence="2" id="KW-0723">Serine/threonine-protein kinase</keyword>
<feature type="chain" id="PRO_5044002145" evidence="15">
    <location>
        <begin position="28"/>
        <end position="582"/>
    </location>
</feature>
<reference evidence="18" key="1">
    <citation type="submission" date="2024-03" db="EMBL/GenBank/DDBJ databases">
        <title>WGS assembly of Saponaria officinalis var. Norfolk2.</title>
        <authorList>
            <person name="Jenkins J."/>
            <person name="Shu S."/>
            <person name="Grimwood J."/>
            <person name="Barry K."/>
            <person name="Goodstein D."/>
            <person name="Schmutz J."/>
            <person name="Leebens-Mack J."/>
            <person name="Osbourn A."/>
        </authorList>
    </citation>
    <scope>NUCLEOTIDE SEQUENCE [LARGE SCALE GENOMIC DNA]</scope>
    <source>
        <strain evidence="18">JIC</strain>
    </source>
</reference>
<evidence type="ECO:0000256" key="5">
    <source>
        <dbReference type="ARBA" id="ARBA00022729"/>
    </source>
</evidence>
<dbReference type="Pfam" id="PF00069">
    <property type="entry name" value="Pkinase"/>
    <property type="match status" value="1"/>
</dbReference>
<dbReference type="PROSITE" id="PS50011">
    <property type="entry name" value="PROTEIN_KINASE_DOM"/>
    <property type="match status" value="1"/>
</dbReference>
<evidence type="ECO:0000313" key="18">
    <source>
        <dbReference type="EMBL" id="KAK9714884.1"/>
    </source>
</evidence>
<keyword evidence="6" id="KW-0677">Repeat</keyword>
<keyword evidence="3" id="KW-0808">Transferase</keyword>
<evidence type="ECO:0000256" key="8">
    <source>
        <dbReference type="ARBA" id="ARBA00022777"/>
    </source>
</evidence>
<keyword evidence="8" id="KW-0418">Kinase</keyword>
<dbReference type="GO" id="GO:0005524">
    <property type="term" value="F:ATP binding"/>
    <property type="evidence" value="ECO:0007669"/>
    <property type="project" value="UniProtKB-UniRule"/>
</dbReference>
<dbReference type="FunFam" id="1.10.510.10:FF:000129">
    <property type="entry name" value="cysteine-rich receptor-like protein kinase 10"/>
    <property type="match status" value="1"/>
</dbReference>
<dbReference type="Pfam" id="PF01657">
    <property type="entry name" value="Stress-antifung"/>
    <property type="match status" value="1"/>
</dbReference>
<evidence type="ECO:0000256" key="10">
    <source>
        <dbReference type="ARBA" id="ARBA00022989"/>
    </source>
</evidence>
<keyword evidence="19" id="KW-1185">Reference proteome</keyword>
<gene>
    <name evidence="18" type="ORF">RND81_06G127700</name>
</gene>
<evidence type="ECO:0000256" key="3">
    <source>
        <dbReference type="ARBA" id="ARBA00022679"/>
    </source>
</evidence>
<dbReference type="PROSITE" id="PS00107">
    <property type="entry name" value="PROTEIN_KINASE_ATP"/>
    <property type="match status" value="1"/>
</dbReference>
<dbReference type="AlphaFoldDB" id="A0AAW1KBB0"/>
<evidence type="ECO:0000256" key="15">
    <source>
        <dbReference type="SAM" id="SignalP"/>
    </source>
</evidence>
<dbReference type="PANTHER" id="PTHR27002:SF1050">
    <property type="entry name" value="CYSTEINE-RICH RECEPTOR-LIKE PROTEIN KINASE 5"/>
    <property type="match status" value="1"/>
</dbReference>